<evidence type="ECO:0000313" key="3">
    <source>
        <dbReference type="EMBL" id="UWK09078.1"/>
    </source>
</evidence>
<dbReference type="Pfam" id="PF16821">
    <property type="entry name" value="C_Hendra"/>
    <property type="match status" value="1"/>
</dbReference>
<feature type="compositionally biased region" description="Polar residues" evidence="2">
    <location>
        <begin position="25"/>
        <end position="42"/>
    </location>
</feature>
<sequence length="152" mass="17654">MESRLSSFYNRIRRTFRRRTAGVPSKSQQQETGSTRGNPSDQIMITPTILIKEEIEVKRERTKARAKELLELMLEMEERDQLKGRSPRPGRRALITRFGMLRILLGVVAELGEIPRVDFLNLEQEGMLTMIEIKNLKDIIPMARLMLESTVR</sequence>
<reference evidence="3" key="1">
    <citation type="submission" date="2021-11" db="EMBL/GenBank/DDBJ databases">
        <authorList>
            <person name="Li C.-X."/>
        </authorList>
    </citation>
    <scope>NUCLEOTIDE SEQUENCE</scope>
    <source>
        <strain evidence="3">SX04S/DB/2018</strain>
    </source>
</reference>
<name>A0A977IV17_9MONO</name>
<proteinExistence type="predicted"/>
<evidence type="ECO:0000256" key="2">
    <source>
        <dbReference type="SAM" id="MobiDB-lite"/>
    </source>
</evidence>
<organism evidence="3">
    <name type="scientific">Gerbil paramyxovirus</name>
    <dbReference type="NCBI Taxonomy" id="2942127"/>
    <lineage>
        <taxon>Viruses</taxon>
        <taxon>Riboviria</taxon>
        <taxon>Orthornavirae</taxon>
        <taxon>Negarnaviricota</taxon>
        <taxon>Haploviricotina</taxon>
        <taxon>Monjiviricetes</taxon>
        <taxon>Mononegavirales</taxon>
        <taxon>Paramyxoviridae</taxon>
        <taxon>Orthoparamyxovirinae</taxon>
        <taxon>Jeilongvirus</taxon>
        <taxon>Jeilongvirus merionis</taxon>
    </lineage>
</organism>
<accession>A0A977IV17</accession>
<dbReference type="EMBL" id="OL409127">
    <property type="protein sequence ID" value="UWK09078.1"/>
    <property type="molecule type" value="Viral_cRNA"/>
</dbReference>
<protein>
    <submittedName>
        <fullName evidence="3">C protein</fullName>
    </submittedName>
</protein>
<gene>
    <name evidence="3" type="primary">P/V/C</name>
</gene>
<reference evidence="3" key="2">
    <citation type="journal article" date="2022" name="Zool. Res.">
        <title>Novel astrovirus and paramyxovirus in Mongolian gerbils (Meriones unguiculatus) from China.</title>
        <authorList>
            <person name="Nie S.M."/>
            <person name="Li J."/>
            <person name="Wang Y.T."/>
            <person name="An C.H."/>
            <person name="Zhou H."/>
            <person name="Xu L."/>
            <person name="Sun Y.X."/>
            <person name="Chang W.H."/>
            <person name="Li C.X."/>
            <person name="Shi W.F."/>
        </authorList>
    </citation>
    <scope>NUCLEOTIDE SEQUENCE</scope>
    <source>
        <strain evidence="3">SX04S/DB/2018</strain>
    </source>
</reference>
<feature type="coiled-coil region" evidence="1">
    <location>
        <begin position="52"/>
        <end position="79"/>
    </location>
</feature>
<dbReference type="InterPro" id="IPR031812">
    <property type="entry name" value="C_Hendra"/>
</dbReference>
<evidence type="ECO:0000256" key="1">
    <source>
        <dbReference type="SAM" id="Coils"/>
    </source>
</evidence>
<keyword evidence="1" id="KW-0175">Coiled coil</keyword>
<feature type="region of interest" description="Disordered" evidence="2">
    <location>
        <begin position="19"/>
        <end position="42"/>
    </location>
</feature>